<evidence type="ECO:0000256" key="2">
    <source>
        <dbReference type="ARBA" id="ARBA00007362"/>
    </source>
</evidence>
<feature type="transmembrane region" description="Helical" evidence="12">
    <location>
        <begin position="70"/>
        <end position="90"/>
    </location>
</feature>
<dbReference type="Proteomes" id="UP000193834">
    <property type="component" value="Unassembled WGS sequence"/>
</dbReference>
<dbReference type="InterPro" id="IPR000390">
    <property type="entry name" value="Small_drug/metabolite_transptr"/>
</dbReference>
<dbReference type="GO" id="GO:0005886">
    <property type="term" value="C:plasma membrane"/>
    <property type="evidence" value="ECO:0007669"/>
    <property type="project" value="UniProtKB-SubCell"/>
</dbReference>
<keyword evidence="5" id="KW-0997">Cell inner membrane</keyword>
<keyword evidence="4" id="KW-0444">Lipid biosynthesis</keyword>
<evidence type="ECO:0000313" key="14">
    <source>
        <dbReference type="EMBL" id="SMG46690.1"/>
    </source>
</evidence>
<gene>
    <name evidence="14" type="ORF">SAMN06295960_2866</name>
</gene>
<keyword evidence="3" id="KW-1003">Cell membrane</keyword>
<dbReference type="STRING" id="1852522.SAMN06295960_2866"/>
<keyword evidence="15" id="KW-1185">Reference proteome</keyword>
<protein>
    <submittedName>
        <fullName evidence="14">Multidrug transporter EmrE</fullName>
    </submittedName>
</protein>
<keyword evidence="11 12" id="KW-0472">Membrane</keyword>
<keyword evidence="6" id="KW-0441">Lipid A biosynthesis</keyword>
<name>A0A1X7KZ56_9BACL</name>
<accession>A0A1X7KZ56</accession>
<feature type="transmembrane region" description="Helical" evidence="12">
    <location>
        <begin position="44"/>
        <end position="63"/>
    </location>
</feature>
<proteinExistence type="inferred from homology"/>
<evidence type="ECO:0000256" key="11">
    <source>
        <dbReference type="ARBA" id="ARBA00023136"/>
    </source>
</evidence>
<evidence type="ECO:0000256" key="10">
    <source>
        <dbReference type="ARBA" id="ARBA00023098"/>
    </source>
</evidence>
<organism evidence="14 15">
    <name type="scientific">Paenibacillus aquistagni</name>
    <dbReference type="NCBI Taxonomy" id="1852522"/>
    <lineage>
        <taxon>Bacteria</taxon>
        <taxon>Bacillati</taxon>
        <taxon>Bacillota</taxon>
        <taxon>Bacilli</taxon>
        <taxon>Bacillales</taxon>
        <taxon>Paenibacillaceae</taxon>
        <taxon>Paenibacillus</taxon>
    </lineage>
</organism>
<dbReference type="AlphaFoldDB" id="A0A1X7KZ56"/>
<dbReference type="PANTHER" id="PTHR30561:SF9">
    <property type="entry name" value="4-AMINO-4-DEOXY-L-ARABINOSE-PHOSPHOUNDECAPRENOL FLIPPASE SUBUNIT ARNF-RELATED"/>
    <property type="match status" value="1"/>
</dbReference>
<feature type="transmembrane region" description="Helical" evidence="12">
    <location>
        <begin position="7"/>
        <end position="24"/>
    </location>
</feature>
<keyword evidence="7 12" id="KW-0812">Transmembrane</keyword>
<dbReference type="SUPFAM" id="SSF103481">
    <property type="entry name" value="Multidrug resistance efflux transporter EmrE"/>
    <property type="match status" value="1"/>
</dbReference>
<evidence type="ECO:0000256" key="8">
    <source>
        <dbReference type="ARBA" id="ARBA00022985"/>
    </source>
</evidence>
<keyword evidence="9 12" id="KW-1133">Transmembrane helix</keyword>
<dbReference type="PANTHER" id="PTHR30561">
    <property type="entry name" value="SMR FAMILY PROTON-DEPENDENT DRUG EFFLUX TRANSPORTER SUGE"/>
    <property type="match status" value="1"/>
</dbReference>
<evidence type="ECO:0000313" key="15">
    <source>
        <dbReference type="Proteomes" id="UP000193834"/>
    </source>
</evidence>
<evidence type="ECO:0000256" key="6">
    <source>
        <dbReference type="ARBA" id="ARBA00022556"/>
    </source>
</evidence>
<reference evidence="14 15" key="1">
    <citation type="submission" date="2017-04" db="EMBL/GenBank/DDBJ databases">
        <authorList>
            <person name="Afonso C.L."/>
            <person name="Miller P.J."/>
            <person name="Scott M.A."/>
            <person name="Spackman E."/>
            <person name="Goraichik I."/>
            <person name="Dimitrov K.M."/>
            <person name="Suarez D.L."/>
            <person name="Swayne D.E."/>
        </authorList>
    </citation>
    <scope>NUCLEOTIDE SEQUENCE [LARGE SCALE GENOMIC DNA]</scope>
    <source>
        <strain evidence="14 15">11</strain>
    </source>
</reference>
<dbReference type="GO" id="GO:0022857">
    <property type="term" value="F:transmembrane transporter activity"/>
    <property type="evidence" value="ECO:0007669"/>
    <property type="project" value="InterPro"/>
</dbReference>
<dbReference type="InterPro" id="IPR037185">
    <property type="entry name" value="EmrE-like"/>
</dbReference>
<evidence type="ECO:0000256" key="9">
    <source>
        <dbReference type="ARBA" id="ARBA00022989"/>
    </source>
</evidence>
<keyword evidence="10" id="KW-0443">Lipid metabolism</keyword>
<feature type="transmembrane region" description="Helical" evidence="12">
    <location>
        <begin position="96"/>
        <end position="113"/>
    </location>
</feature>
<dbReference type="InterPro" id="IPR000620">
    <property type="entry name" value="EamA_dom"/>
</dbReference>
<keyword evidence="8" id="KW-0448">Lipopolysaccharide biosynthesis</keyword>
<evidence type="ECO:0000256" key="1">
    <source>
        <dbReference type="ARBA" id="ARBA00004651"/>
    </source>
</evidence>
<dbReference type="GO" id="GO:0009103">
    <property type="term" value="P:lipopolysaccharide biosynthetic process"/>
    <property type="evidence" value="ECO:0007669"/>
    <property type="project" value="UniProtKB-KW"/>
</dbReference>
<evidence type="ECO:0000256" key="7">
    <source>
        <dbReference type="ARBA" id="ARBA00022692"/>
    </source>
</evidence>
<comment type="similarity">
    <text evidence="2">Belongs to the EamA transporter family.</text>
</comment>
<comment type="subcellular location">
    <subcellularLocation>
        <location evidence="1">Cell membrane</location>
        <topology evidence="1">Multi-pass membrane protein</topology>
    </subcellularLocation>
</comment>
<evidence type="ECO:0000256" key="4">
    <source>
        <dbReference type="ARBA" id="ARBA00022516"/>
    </source>
</evidence>
<dbReference type="Pfam" id="PF00892">
    <property type="entry name" value="EamA"/>
    <property type="match status" value="1"/>
</dbReference>
<dbReference type="EMBL" id="FXAZ01000003">
    <property type="protein sequence ID" value="SMG46690.1"/>
    <property type="molecule type" value="Genomic_DNA"/>
</dbReference>
<evidence type="ECO:0000256" key="12">
    <source>
        <dbReference type="SAM" id="Phobius"/>
    </source>
</evidence>
<evidence type="ECO:0000259" key="13">
    <source>
        <dbReference type="Pfam" id="PF00892"/>
    </source>
</evidence>
<evidence type="ECO:0000256" key="3">
    <source>
        <dbReference type="ARBA" id="ARBA00022475"/>
    </source>
</evidence>
<evidence type="ECO:0000256" key="5">
    <source>
        <dbReference type="ARBA" id="ARBA00022519"/>
    </source>
</evidence>
<feature type="domain" description="EamA" evidence="13">
    <location>
        <begin position="46"/>
        <end position="111"/>
    </location>
</feature>
<dbReference type="Gene3D" id="1.10.3730.20">
    <property type="match status" value="1"/>
</dbReference>
<sequence>MQLNRNYLYLILSIFFQSFSFVFTKFAAVEVEQGSFFALLLNRYYLTALLCLVLQSIFWQLTLRKIDLSVAYPLTAINNLLILIFSYFIFNEQVSLSNIIGVSIIMIGIVVQSRKSENA</sequence>